<keyword evidence="1" id="KW-0472">Membrane</keyword>
<sequence>MNEKKTESWKDRPVAEKTALIISWGVVALIMVYWFIPSKSAPTAPSQSIVSEVQPPTAQHTRASAQALTSATQYLSQLDNAMAEGIHILKANQLPELAAHSQVFKSLLDDGHVKFGRSVFQPLGRCSAAAVFANSWWQAQVSAARRGGAESIPGSIQSNLDEYKINQADCLKSADPSLDTTATTQSDKNAGDSECLTTFTIDSETKELVAKVNLRIANRISPHAQKELAIYV</sequence>
<gene>
    <name evidence="2" type="ORF">VD17_28060</name>
</gene>
<name>A0A0F4UYF7_PSEFL</name>
<keyword evidence="1" id="KW-0812">Transmembrane</keyword>
<accession>A0A0F4UYF7</accession>
<dbReference type="RefSeq" id="WP_046056669.1">
    <property type="nucleotide sequence ID" value="NZ_LACH01000073.1"/>
</dbReference>
<dbReference type="PATRIC" id="fig|294.133.peg.5653"/>
<protein>
    <submittedName>
        <fullName evidence="2">Uncharacterized protein</fullName>
    </submittedName>
</protein>
<evidence type="ECO:0000313" key="2">
    <source>
        <dbReference type="EMBL" id="KJZ61683.1"/>
    </source>
</evidence>
<reference evidence="2 3" key="1">
    <citation type="submission" date="2015-03" db="EMBL/GenBank/DDBJ databases">
        <title>Comparative genomics of Pseudomonas insights into diversity of traits involved in vanlence and defense.</title>
        <authorList>
            <person name="Qin Y."/>
        </authorList>
    </citation>
    <scope>NUCLEOTIDE SEQUENCE [LARGE SCALE GENOMIC DNA]</scope>
    <source>
        <strain evidence="2 3">H24</strain>
    </source>
</reference>
<evidence type="ECO:0000256" key="1">
    <source>
        <dbReference type="SAM" id="Phobius"/>
    </source>
</evidence>
<comment type="caution">
    <text evidence="2">The sequence shown here is derived from an EMBL/GenBank/DDBJ whole genome shotgun (WGS) entry which is preliminary data.</text>
</comment>
<dbReference type="EMBL" id="LACH01000073">
    <property type="protein sequence ID" value="KJZ61683.1"/>
    <property type="molecule type" value="Genomic_DNA"/>
</dbReference>
<dbReference type="AlphaFoldDB" id="A0A0F4UYF7"/>
<dbReference type="Proteomes" id="UP000033400">
    <property type="component" value="Unassembled WGS sequence"/>
</dbReference>
<dbReference type="OrthoDB" id="6890630at2"/>
<evidence type="ECO:0000313" key="3">
    <source>
        <dbReference type="Proteomes" id="UP000033400"/>
    </source>
</evidence>
<proteinExistence type="predicted"/>
<feature type="transmembrane region" description="Helical" evidence="1">
    <location>
        <begin position="20"/>
        <end position="36"/>
    </location>
</feature>
<keyword evidence="1" id="KW-1133">Transmembrane helix</keyword>
<organism evidence="2 3">
    <name type="scientific">Pseudomonas fluorescens</name>
    <dbReference type="NCBI Taxonomy" id="294"/>
    <lineage>
        <taxon>Bacteria</taxon>
        <taxon>Pseudomonadati</taxon>
        <taxon>Pseudomonadota</taxon>
        <taxon>Gammaproteobacteria</taxon>
        <taxon>Pseudomonadales</taxon>
        <taxon>Pseudomonadaceae</taxon>
        <taxon>Pseudomonas</taxon>
    </lineage>
</organism>